<dbReference type="PROSITE" id="PS51829">
    <property type="entry name" value="P_HOMO_B"/>
    <property type="match status" value="1"/>
</dbReference>
<feature type="active site" description="Charge relay system" evidence="13 14">
    <location>
        <position position="229"/>
    </location>
</feature>
<feature type="transmembrane region" description="Helical" evidence="15">
    <location>
        <begin position="680"/>
        <end position="700"/>
    </location>
</feature>
<keyword evidence="8" id="KW-0106">Calcium</keyword>
<dbReference type="GO" id="GO:0007323">
    <property type="term" value="P:peptide pheromone maturation"/>
    <property type="evidence" value="ECO:0007669"/>
    <property type="project" value="UniProtKB-ARBA"/>
</dbReference>
<dbReference type="FunFam" id="3.40.50.200:FF:000005">
    <property type="entry name" value="Proprotein convertase subtilisin/kexin type 7"/>
    <property type="match status" value="1"/>
</dbReference>
<dbReference type="SUPFAM" id="SSF49785">
    <property type="entry name" value="Galactose-binding domain-like"/>
    <property type="match status" value="1"/>
</dbReference>
<dbReference type="InterPro" id="IPR002884">
    <property type="entry name" value="P_dom"/>
</dbReference>
<dbReference type="FunFam" id="2.60.120.260:FF:000026">
    <property type="entry name" value="proprotein convertase subtilisin/kexin type 7"/>
    <property type="match status" value="1"/>
</dbReference>
<sequence>MVRGKISIALMCSSKFYIILIIALSTFLCPRVEAADELRKRDYTKFSYYAIEVLNDSLASPKEIATLLNVTYEGPIGELANHHLFSFPKVKTILSENKRNKRSLDTIQLDENTDRIIRRWKDLKQKRSLGKRIFNKRSFQTIDNIISVEKQKLRRRLHKRIPAPPQIPSPKPDNTNIQKTVDFDNLAFSLGISDPGFKYQWHLFNTVQRGNDINVTGVTGKNVVVALVDDGLDMDSEDLKDNYFAEGSYDFNDHNPIPKPKLSDDQHGTRCAGEVAALRNDVCGVGVAWDAKVSGVRILSAEISDADEAEALNYQYHKNHIYSCSWGPPDDGQSVEAPHGLILKAMINGIENGRSGKGSLFVFASGNGGANDDNCNFDGYTNSIYTITVGAVDRNGGHPFYSEKCSALLVTTYSSGGGSYIYTTDVGQRLCASTHGGTSAAAPIAAGIFALVLEVRPDLTWRDVQYLALTSAVPFDLGDEEWSMTAAGRYFSHKFGYGKIDAYKIVRNARTFKNLEPQTSIETEIIKIDQRIPMDDEGVLSSIEIFQSQLDSTNFSRLEHVTVTLNIDHTRRGDIEVDLISPKLIRSKLAPPRIYDTHRAGLENWTFMSVKHWDESPIGVWTLQVRDRSNPDNWGVFIDWTIKFWGERKKEVVGIPPAKTASEESSITDSAVKVIPKSNLYYAIVGMGIALILAGLVYLGKKRFWDKNRKREGYEFAVLSDDDGRLGDDLIPLGGGKQFMTSREVFAAFGDSDEEEEDEKSQVLYDNIYMDAYKDNVLEKINEDEETVIQGESSGNGSTASVAKKHGDSNSNIYLI</sequence>
<evidence type="ECO:0000256" key="13">
    <source>
        <dbReference type="PIRSR" id="PIRSR615500-1"/>
    </source>
</evidence>
<keyword evidence="7 14" id="KW-0720">Serine protease</keyword>
<dbReference type="InterPro" id="IPR034182">
    <property type="entry name" value="Kexin/furin"/>
</dbReference>
<comment type="similarity">
    <text evidence="2">Belongs to the peptidase S8 family. Furin subfamily.</text>
</comment>
<evidence type="ECO:0000256" key="14">
    <source>
        <dbReference type="PROSITE-ProRule" id="PRU01240"/>
    </source>
</evidence>
<dbReference type="PANTHER" id="PTHR42884:SF14">
    <property type="entry name" value="NEUROENDOCRINE CONVERTASE 1"/>
    <property type="match status" value="1"/>
</dbReference>
<evidence type="ECO:0000313" key="18">
    <source>
        <dbReference type="EMBL" id="CAG8433712.1"/>
    </source>
</evidence>
<dbReference type="Gene3D" id="2.60.120.260">
    <property type="entry name" value="Galactose-binding domain-like"/>
    <property type="match status" value="1"/>
</dbReference>
<feature type="active site" description="Charge relay system" evidence="13 14">
    <location>
        <position position="267"/>
    </location>
</feature>
<dbReference type="Proteomes" id="UP000789831">
    <property type="component" value="Unassembled WGS sequence"/>
</dbReference>
<evidence type="ECO:0000256" key="5">
    <source>
        <dbReference type="ARBA" id="ARBA00022729"/>
    </source>
</evidence>
<dbReference type="InterPro" id="IPR000209">
    <property type="entry name" value="Peptidase_S8/S53_dom"/>
</dbReference>
<gene>
    <name evidence="18" type="ORF">AGERDE_LOCUS212</name>
</gene>
<dbReference type="PROSITE" id="PS51892">
    <property type="entry name" value="SUBTILASE"/>
    <property type="match status" value="1"/>
</dbReference>
<dbReference type="PRINTS" id="PR00723">
    <property type="entry name" value="SUBTILISIN"/>
</dbReference>
<dbReference type="GO" id="GO:0004252">
    <property type="term" value="F:serine-type endopeptidase activity"/>
    <property type="evidence" value="ECO:0007669"/>
    <property type="project" value="UniProtKB-UniRule"/>
</dbReference>
<dbReference type="InterPro" id="IPR036852">
    <property type="entry name" value="Peptidase_S8/S53_dom_sf"/>
</dbReference>
<dbReference type="GO" id="GO:0005802">
    <property type="term" value="C:trans-Golgi network"/>
    <property type="evidence" value="ECO:0007669"/>
    <property type="project" value="TreeGrafter"/>
</dbReference>
<feature type="signal peptide" evidence="16">
    <location>
        <begin position="1"/>
        <end position="34"/>
    </location>
</feature>
<dbReference type="GO" id="GO:0016485">
    <property type="term" value="P:protein processing"/>
    <property type="evidence" value="ECO:0007669"/>
    <property type="project" value="TreeGrafter"/>
</dbReference>
<dbReference type="PROSITE" id="PS00136">
    <property type="entry name" value="SUBTILASE_ASP"/>
    <property type="match status" value="1"/>
</dbReference>
<dbReference type="InterPro" id="IPR022398">
    <property type="entry name" value="Peptidase_S8_His-AS"/>
</dbReference>
<keyword evidence="12" id="KW-0325">Glycoprotein</keyword>
<evidence type="ECO:0000256" key="10">
    <source>
        <dbReference type="ARBA" id="ARBA00023136"/>
    </source>
</evidence>
<dbReference type="InterPro" id="IPR008979">
    <property type="entry name" value="Galactose-bd-like_sf"/>
</dbReference>
<keyword evidence="6 14" id="KW-0378">Hydrolase</keyword>
<name>A0A9N8V0B4_9GLOM</name>
<evidence type="ECO:0000259" key="17">
    <source>
        <dbReference type="PROSITE" id="PS51829"/>
    </source>
</evidence>
<evidence type="ECO:0000256" key="4">
    <source>
        <dbReference type="ARBA" id="ARBA00022692"/>
    </source>
</evidence>
<keyword evidence="5 16" id="KW-0732">Signal</keyword>
<dbReference type="Pfam" id="PF00082">
    <property type="entry name" value="Peptidase_S8"/>
    <property type="match status" value="1"/>
</dbReference>
<dbReference type="InterPro" id="IPR015500">
    <property type="entry name" value="Peptidase_S8_subtilisin-rel"/>
</dbReference>
<dbReference type="AlphaFoldDB" id="A0A9N8V0B4"/>
<organism evidence="18 19">
    <name type="scientific">Ambispora gerdemannii</name>
    <dbReference type="NCBI Taxonomy" id="144530"/>
    <lineage>
        <taxon>Eukaryota</taxon>
        <taxon>Fungi</taxon>
        <taxon>Fungi incertae sedis</taxon>
        <taxon>Mucoromycota</taxon>
        <taxon>Glomeromycotina</taxon>
        <taxon>Glomeromycetes</taxon>
        <taxon>Archaeosporales</taxon>
        <taxon>Ambisporaceae</taxon>
        <taxon>Ambispora</taxon>
    </lineage>
</organism>
<dbReference type="InterPro" id="IPR023827">
    <property type="entry name" value="Peptidase_S8_Asp-AS"/>
</dbReference>
<feature type="domain" description="P/Homo B" evidence="17">
    <location>
        <begin position="515"/>
        <end position="650"/>
    </location>
</feature>
<dbReference type="CDD" id="cd04059">
    <property type="entry name" value="Peptidases_S8_Protein_convertases_Kexins_Furin-like"/>
    <property type="match status" value="1"/>
</dbReference>
<proteinExistence type="inferred from homology"/>
<protein>
    <submittedName>
        <fullName evidence="18">11274_t:CDS:1</fullName>
    </submittedName>
</protein>
<dbReference type="EMBL" id="CAJVPL010000009">
    <property type="protein sequence ID" value="CAG8433712.1"/>
    <property type="molecule type" value="Genomic_DNA"/>
</dbReference>
<keyword evidence="4 15" id="KW-0812">Transmembrane</keyword>
<evidence type="ECO:0000256" key="6">
    <source>
        <dbReference type="ARBA" id="ARBA00022801"/>
    </source>
</evidence>
<accession>A0A9N8V0B4</accession>
<dbReference type="OrthoDB" id="300641at2759"/>
<dbReference type="PROSITE" id="PS00138">
    <property type="entry name" value="SUBTILASE_SER"/>
    <property type="match status" value="1"/>
</dbReference>
<dbReference type="Pfam" id="PF01483">
    <property type="entry name" value="P_proprotein"/>
    <property type="match status" value="1"/>
</dbReference>
<dbReference type="PROSITE" id="PS00137">
    <property type="entry name" value="SUBTILASE_HIS"/>
    <property type="match status" value="1"/>
</dbReference>
<evidence type="ECO:0000256" key="8">
    <source>
        <dbReference type="ARBA" id="ARBA00022837"/>
    </source>
</evidence>
<keyword evidence="19" id="KW-1185">Reference proteome</keyword>
<dbReference type="GO" id="GO:0000139">
    <property type="term" value="C:Golgi membrane"/>
    <property type="evidence" value="ECO:0007669"/>
    <property type="project" value="TreeGrafter"/>
</dbReference>
<evidence type="ECO:0000313" key="19">
    <source>
        <dbReference type="Proteomes" id="UP000789831"/>
    </source>
</evidence>
<dbReference type="PANTHER" id="PTHR42884">
    <property type="entry name" value="PROPROTEIN CONVERTASE SUBTILISIN/KEXIN-RELATED"/>
    <property type="match status" value="1"/>
</dbReference>
<keyword evidence="10 15" id="KW-0472">Membrane</keyword>
<evidence type="ECO:0000256" key="2">
    <source>
        <dbReference type="ARBA" id="ARBA00005325"/>
    </source>
</evidence>
<evidence type="ECO:0000256" key="12">
    <source>
        <dbReference type="ARBA" id="ARBA00023180"/>
    </source>
</evidence>
<evidence type="ECO:0000256" key="7">
    <source>
        <dbReference type="ARBA" id="ARBA00022825"/>
    </source>
</evidence>
<evidence type="ECO:0000256" key="16">
    <source>
        <dbReference type="SAM" id="SignalP"/>
    </source>
</evidence>
<feature type="chain" id="PRO_5040438265" evidence="16">
    <location>
        <begin position="35"/>
        <end position="816"/>
    </location>
</feature>
<comment type="caution">
    <text evidence="18">The sequence shown here is derived from an EMBL/GenBank/DDBJ whole genome shotgun (WGS) entry which is preliminary data.</text>
</comment>
<feature type="active site" description="Charge relay system" evidence="13 14">
    <location>
        <position position="439"/>
    </location>
</feature>
<evidence type="ECO:0000256" key="1">
    <source>
        <dbReference type="ARBA" id="ARBA00004370"/>
    </source>
</evidence>
<evidence type="ECO:0000256" key="15">
    <source>
        <dbReference type="SAM" id="Phobius"/>
    </source>
</evidence>
<keyword evidence="3 14" id="KW-0645">Protease</keyword>
<reference evidence="18" key="1">
    <citation type="submission" date="2021-06" db="EMBL/GenBank/DDBJ databases">
        <authorList>
            <person name="Kallberg Y."/>
            <person name="Tangrot J."/>
            <person name="Rosling A."/>
        </authorList>
    </citation>
    <scope>NUCLEOTIDE SEQUENCE</scope>
    <source>
        <strain evidence="18">MT106</strain>
    </source>
</reference>
<keyword evidence="11" id="KW-0865">Zymogen</keyword>
<evidence type="ECO:0000256" key="3">
    <source>
        <dbReference type="ARBA" id="ARBA00022670"/>
    </source>
</evidence>
<evidence type="ECO:0000256" key="11">
    <source>
        <dbReference type="ARBA" id="ARBA00023145"/>
    </source>
</evidence>
<dbReference type="Gene3D" id="3.40.50.200">
    <property type="entry name" value="Peptidase S8/S53 domain"/>
    <property type="match status" value="1"/>
</dbReference>
<dbReference type="SUPFAM" id="SSF52743">
    <property type="entry name" value="Subtilisin-like"/>
    <property type="match status" value="1"/>
</dbReference>
<keyword evidence="9 15" id="KW-1133">Transmembrane helix</keyword>
<comment type="subcellular location">
    <subcellularLocation>
        <location evidence="1">Membrane</location>
    </subcellularLocation>
</comment>
<evidence type="ECO:0000256" key="9">
    <source>
        <dbReference type="ARBA" id="ARBA00022989"/>
    </source>
</evidence>
<dbReference type="InterPro" id="IPR023828">
    <property type="entry name" value="Peptidase_S8_Ser-AS"/>
</dbReference>